<dbReference type="Proteomes" id="UP001165740">
    <property type="component" value="Chromosome 3"/>
</dbReference>
<evidence type="ECO:0000313" key="4">
    <source>
        <dbReference type="RefSeq" id="XP_055880127.1"/>
    </source>
</evidence>
<keyword evidence="1" id="KW-1133">Transmembrane helix</keyword>
<organism evidence="2 3">
    <name type="scientific">Biomphalaria glabrata</name>
    <name type="common">Bloodfluke planorb</name>
    <name type="synonym">Freshwater snail</name>
    <dbReference type="NCBI Taxonomy" id="6526"/>
    <lineage>
        <taxon>Eukaryota</taxon>
        <taxon>Metazoa</taxon>
        <taxon>Spiralia</taxon>
        <taxon>Lophotrochozoa</taxon>
        <taxon>Mollusca</taxon>
        <taxon>Gastropoda</taxon>
        <taxon>Heterobranchia</taxon>
        <taxon>Euthyneura</taxon>
        <taxon>Panpulmonata</taxon>
        <taxon>Hygrophila</taxon>
        <taxon>Lymnaeoidea</taxon>
        <taxon>Planorbidae</taxon>
        <taxon>Biomphalaria</taxon>
    </lineage>
</organism>
<accession>A0A9U8E9I6</accession>
<evidence type="ECO:0000313" key="3">
    <source>
        <dbReference type="RefSeq" id="XP_013078898.2"/>
    </source>
</evidence>
<dbReference type="PANTHER" id="PTHR32026">
    <property type="entry name" value="METHYLTRANSFERASE-LIKE PROTEIN 24"/>
    <property type="match status" value="1"/>
</dbReference>
<keyword evidence="1" id="KW-0812">Transmembrane</keyword>
<dbReference type="AlphaFoldDB" id="A0A9U8E9I6"/>
<evidence type="ECO:0000256" key="1">
    <source>
        <dbReference type="SAM" id="Phobius"/>
    </source>
</evidence>
<dbReference type="InterPro" id="IPR026913">
    <property type="entry name" value="METTL24"/>
</dbReference>
<keyword evidence="2" id="KW-1185">Reference proteome</keyword>
<dbReference type="OrthoDB" id="6066778at2759"/>
<dbReference type="PANTHER" id="PTHR32026:SF10">
    <property type="entry name" value="METHYLTRANSFERASE-LIKE PROTEIN 24-RELATED"/>
    <property type="match status" value="1"/>
</dbReference>
<proteinExistence type="predicted"/>
<dbReference type="RefSeq" id="XP_055880127.1">
    <property type="nucleotide sequence ID" value="XM_056024152.1"/>
</dbReference>
<gene>
    <name evidence="3 4" type="primary">LOC106064817</name>
</gene>
<keyword evidence="1" id="KW-0472">Membrane</keyword>
<evidence type="ECO:0000313" key="2">
    <source>
        <dbReference type="Proteomes" id="UP001165740"/>
    </source>
</evidence>
<dbReference type="GeneID" id="106064817"/>
<feature type="transmembrane region" description="Helical" evidence="1">
    <location>
        <begin position="20"/>
        <end position="38"/>
    </location>
</feature>
<name>A0A9U8E9I6_BIOGL</name>
<reference evidence="3 4" key="1">
    <citation type="submission" date="2025-04" db="UniProtKB">
        <authorList>
            <consortium name="RefSeq"/>
        </authorList>
    </citation>
    <scope>IDENTIFICATION</scope>
</reference>
<dbReference type="RefSeq" id="XP_013078898.2">
    <property type="nucleotide sequence ID" value="XM_013223444.2"/>
</dbReference>
<sequence length="520" mass="59717">MKAFNKVVRYSLKKRKGSLLWVLGSAIFIYAGIQLIYLHNDYSPLQLLSSVENEASRLLRFMGQIQVQCNNSLPTNNASMWMLCQESEFGIKFSDNEKETSVPLIYSIGPTYDYNFEYFVSKNISTKLYVFSHSADKLNFFSKINPSGTIVVKSVIVPNDPADFARNSYETQTLNSAMLNLKHTKIDVLKIDTLVESVTSYEFLKFLIEDGVLANVKELHIVIKLDKLEEDYIYSWYRALYALFHTAGFRLYHTATSETLCLEDTMMESCKYYLSWIRDIPPHIFVMYPPAIDGSFQHEKERIENYLGITAKENMFQPVKFKLALPSHQKSVRDGSKHHHMLLDLSKLLLSNNAQPCNIIFILDIQYKDLIFHASHRNAGCKSHKLVLAPVDPTSQNFEFFALISENSTKSDLVSLSHVQQILKRSATSIMYVELFDAWDFIDSMSREGLPKLLHQLIIRTSFVSSGYGSLAGLLRRRYSELQQIEAFQLELVSSDKTVQLQNGGQREEHILNFVQKTFT</sequence>
<protein>
    <submittedName>
        <fullName evidence="3 4">Uncharacterized protein LOC106064817</fullName>
    </submittedName>
</protein>
<dbReference type="KEGG" id="bgt:106064817"/>